<comment type="caution">
    <text evidence="5">Lacks conserved residue(s) required for the propagation of feature annotation.</text>
</comment>
<dbReference type="InterPro" id="IPR027640">
    <property type="entry name" value="Kinesin-like_fam"/>
</dbReference>
<reference evidence="7" key="1">
    <citation type="submission" date="2020-11" db="EMBL/GenBank/DDBJ databases">
        <authorList>
            <person name="Tran Van P."/>
        </authorList>
    </citation>
    <scope>NUCLEOTIDE SEQUENCE</scope>
</reference>
<dbReference type="InterPro" id="IPR027417">
    <property type="entry name" value="P-loop_NTPase"/>
</dbReference>
<dbReference type="PANTHER" id="PTHR47969:SF33">
    <property type="entry name" value="KINESIN-LIKE PROTEIN"/>
    <property type="match status" value="1"/>
</dbReference>
<accession>A0A7R9E905</accession>
<proteinExistence type="inferred from homology"/>
<dbReference type="GO" id="GO:0005875">
    <property type="term" value="C:microtubule associated complex"/>
    <property type="evidence" value="ECO:0007669"/>
    <property type="project" value="TreeGrafter"/>
</dbReference>
<comment type="subcellular location">
    <subcellularLocation>
        <location evidence="1">Cytoplasm</location>
        <location evidence="1">Cytoskeleton</location>
    </subcellularLocation>
</comment>
<dbReference type="GO" id="GO:0051231">
    <property type="term" value="P:spindle elongation"/>
    <property type="evidence" value="ECO:0007669"/>
    <property type="project" value="TreeGrafter"/>
</dbReference>
<feature type="domain" description="Kinesin motor" evidence="6">
    <location>
        <begin position="49"/>
        <end position="116"/>
    </location>
</feature>
<dbReference type="GO" id="GO:0007052">
    <property type="term" value="P:mitotic spindle organization"/>
    <property type="evidence" value="ECO:0007669"/>
    <property type="project" value="TreeGrafter"/>
</dbReference>
<dbReference type="PANTHER" id="PTHR47969">
    <property type="entry name" value="CHROMOSOME-ASSOCIATED KINESIN KIF4A-RELATED"/>
    <property type="match status" value="1"/>
</dbReference>
<evidence type="ECO:0000256" key="3">
    <source>
        <dbReference type="ARBA" id="ARBA00022840"/>
    </source>
</evidence>
<protein>
    <recommendedName>
        <fullName evidence="6">Kinesin motor domain-containing protein</fullName>
    </recommendedName>
</protein>
<dbReference type="GO" id="GO:0007018">
    <property type="term" value="P:microtubule-based movement"/>
    <property type="evidence" value="ECO:0007669"/>
    <property type="project" value="InterPro"/>
</dbReference>
<evidence type="ECO:0000256" key="1">
    <source>
        <dbReference type="ARBA" id="ARBA00004245"/>
    </source>
</evidence>
<evidence type="ECO:0000256" key="5">
    <source>
        <dbReference type="PROSITE-ProRule" id="PRU00283"/>
    </source>
</evidence>
<dbReference type="InterPro" id="IPR036961">
    <property type="entry name" value="Kinesin_motor_dom_sf"/>
</dbReference>
<dbReference type="InterPro" id="IPR001752">
    <property type="entry name" value="Kinesin_motor_dom"/>
</dbReference>
<sequence length="116" mass="12978">MLYLYQAETRGHCTVVSRQHAVPVPGGDSSLSFKPARQSSVKDEGEVENVRVVVRVRPLSAREREAGYRQIMQVDTVNNSICVENPQAADGEPPKMFTFDSVFDMDSRQVRLGHLT</sequence>
<dbReference type="PROSITE" id="PS50067">
    <property type="entry name" value="KINESIN_MOTOR_2"/>
    <property type="match status" value="1"/>
</dbReference>
<evidence type="ECO:0000313" key="7">
    <source>
        <dbReference type="EMBL" id="CAD7429641.1"/>
    </source>
</evidence>
<dbReference type="GO" id="GO:0003777">
    <property type="term" value="F:microtubule motor activity"/>
    <property type="evidence" value="ECO:0007669"/>
    <property type="project" value="InterPro"/>
</dbReference>
<keyword evidence="4" id="KW-0963">Cytoplasm</keyword>
<dbReference type="Gene3D" id="3.40.850.10">
    <property type="entry name" value="Kinesin motor domain"/>
    <property type="match status" value="1"/>
</dbReference>
<dbReference type="GO" id="GO:0008017">
    <property type="term" value="F:microtubule binding"/>
    <property type="evidence" value="ECO:0007669"/>
    <property type="project" value="InterPro"/>
</dbReference>
<name>A0A7R9E905_9NEOP</name>
<keyword evidence="2" id="KW-0547">Nucleotide-binding</keyword>
<dbReference type="GO" id="GO:0005524">
    <property type="term" value="F:ATP binding"/>
    <property type="evidence" value="ECO:0007669"/>
    <property type="project" value="UniProtKB-KW"/>
</dbReference>
<evidence type="ECO:0000256" key="4">
    <source>
        <dbReference type="ARBA" id="ARBA00023212"/>
    </source>
</evidence>
<evidence type="ECO:0000259" key="6">
    <source>
        <dbReference type="PROSITE" id="PS50067"/>
    </source>
</evidence>
<organism evidence="7">
    <name type="scientific">Timema monikensis</name>
    <dbReference type="NCBI Taxonomy" id="170555"/>
    <lineage>
        <taxon>Eukaryota</taxon>
        <taxon>Metazoa</taxon>
        <taxon>Ecdysozoa</taxon>
        <taxon>Arthropoda</taxon>
        <taxon>Hexapoda</taxon>
        <taxon>Insecta</taxon>
        <taxon>Pterygota</taxon>
        <taxon>Neoptera</taxon>
        <taxon>Polyneoptera</taxon>
        <taxon>Phasmatodea</taxon>
        <taxon>Timematodea</taxon>
        <taxon>Timematoidea</taxon>
        <taxon>Timematidae</taxon>
        <taxon>Timema</taxon>
    </lineage>
</organism>
<evidence type="ECO:0000256" key="2">
    <source>
        <dbReference type="ARBA" id="ARBA00022741"/>
    </source>
</evidence>
<keyword evidence="3" id="KW-0067">ATP-binding</keyword>
<keyword evidence="4" id="KW-0206">Cytoskeleton</keyword>
<gene>
    <name evidence="7" type="ORF">TMSB3V08_LOCUS6418</name>
</gene>
<comment type="similarity">
    <text evidence="5">Belongs to the TRAFAC class myosin-kinesin ATPase superfamily. Kinesin family.</text>
</comment>
<dbReference type="SUPFAM" id="SSF52540">
    <property type="entry name" value="P-loop containing nucleoside triphosphate hydrolases"/>
    <property type="match status" value="1"/>
</dbReference>
<dbReference type="AlphaFoldDB" id="A0A7R9E905"/>
<dbReference type="EMBL" id="OB794161">
    <property type="protein sequence ID" value="CAD7429641.1"/>
    <property type="molecule type" value="Genomic_DNA"/>
</dbReference>